<accession>A0A2T6KM85</accession>
<proteinExistence type="predicted"/>
<sequence>MTDIPCIRARRFHGLYALLTGDARTKPRGHHDIPDHLSQDLGLPEATRRDRPISHLGLCIHPVRPQLLPF</sequence>
<name>A0A2T6KM85_9RHOB</name>
<dbReference type="OrthoDB" id="7876860at2"/>
<dbReference type="Proteomes" id="UP000244523">
    <property type="component" value="Unassembled WGS sequence"/>
</dbReference>
<dbReference type="EMBL" id="QBUD01000002">
    <property type="protein sequence ID" value="PUB17332.1"/>
    <property type="molecule type" value="Genomic_DNA"/>
</dbReference>
<dbReference type="AlphaFoldDB" id="A0A2T6KM85"/>
<evidence type="ECO:0000313" key="2">
    <source>
        <dbReference type="Proteomes" id="UP000244523"/>
    </source>
</evidence>
<evidence type="ECO:0000313" key="1">
    <source>
        <dbReference type="EMBL" id="PUB17332.1"/>
    </source>
</evidence>
<gene>
    <name evidence="1" type="ORF">C8N45_102344</name>
</gene>
<organism evidence="1 2">
    <name type="scientific">Yoonia sediminilitoris</name>
    <dbReference type="NCBI Taxonomy" id="1286148"/>
    <lineage>
        <taxon>Bacteria</taxon>
        <taxon>Pseudomonadati</taxon>
        <taxon>Pseudomonadota</taxon>
        <taxon>Alphaproteobacteria</taxon>
        <taxon>Rhodobacterales</taxon>
        <taxon>Paracoccaceae</taxon>
        <taxon>Yoonia</taxon>
    </lineage>
</organism>
<keyword evidence="2" id="KW-1185">Reference proteome</keyword>
<reference evidence="1 2" key="1">
    <citation type="submission" date="2018-04" db="EMBL/GenBank/DDBJ databases">
        <title>Genomic Encyclopedia of Archaeal and Bacterial Type Strains, Phase II (KMG-II): from individual species to whole genera.</title>
        <authorList>
            <person name="Goeker M."/>
        </authorList>
    </citation>
    <scope>NUCLEOTIDE SEQUENCE [LARGE SCALE GENOMIC DNA]</scope>
    <source>
        <strain evidence="1 2">DSM 29955</strain>
    </source>
</reference>
<comment type="caution">
    <text evidence="1">The sequence shown here is derived from an EMBL/GenBank/DDBJ whole genome shotgun (WGS) entry which is preliminary data.</text>
</comment>
<dbReference type="RefSeq" id="WP_114427816.1">
    <property type="nucleotide sequence ID" value="NZ_QBUD01000002.1"/>
</dbReference>
<protein>
    <submittedName>
        <fullName evidence="1">Uncharacterized protein</fullName>
    </submittedName>
</protein>